<evidence type="ECO:0000313" key="1">
    <source>
        <dbReference type="EMBL" id="OTU30803.1"/>
    </source>
</evidence>
<protein>
    <submittedName>
        <fullName evidence="1">Tautomerase family protein</fullName>
    </submittedName>
</protein>
<reference evidence="1 2" key="1">
    <citation type="submission" date="2017-05" db="EMBL/GenBank/DDBJ databases">
        <authorList>
            <person name="Song R."/>
            <person name="Chenine A.L."/>
            <person name="Ruprecht R.M."/>
        </authorList>
    </citation>
    <scope>NUCLEOTIDE SEQUENCE [LARGE SCALE GENOMIC DNA]</scope>
    <source>
        <strain evidence="1 2">ARLG1955</strain>
    </source>
</reference>
<dbReference type="SUPFAM" id="SSF55331">
    <property type="entry name" value="Tautomerase/MIF"/>
    <property type="match status" value="1"/>
</dbReference>
<gene>
    <name evidence="1" type="ORF">CAT59_00575</name>
</gene>
<dbReference type="Proteomes" id="UP000195162">
    <property type="component" value="Unassembled WGS sequence"/>
</dbReference>
<dbReference type="PANTHER" id="PTHR38460">
    <property type="entry name" value="TAUTOMERASE YOLI-RELATED"/>
    <property type="match status" value="1"/>
</dbReference>
<dbReference type="RefSeq" id="WP_032040164.1">
    <property type="nucleotide sequence ID" value="NZ_CP139250.1"/>
</dbReference>
<dbReference type="AlphaFoldDB" id="A0A0R0RLH0"/>
<evidence type="ECO:0000313" key="2">
    <source>
        <dbReference type="Proteomes" id="UP000195162"/>
    </source>
</evidence>
<organism evidence="1 2">
    <name type="scientific">Acinetobacter pittii</name>
    <name type="common">Acinetobacter genomosp. 3</name>
    <dbReference type="NCBI Taxonomy" id="48296"/>
    <lineage>
        <taxon>Bacteria</taxon>
        <taxon>Pseudomonadati</taxon>
        <taxon>Pseudomonadota</taxon>
        <taxon>Gammaproteobacteria</taxon>
        <taxon>Moraxellales</taxon>
        <taxon>Moraxellaceae</taxon>
        <taxon>Acinetobacter</taxon>
        <taxon>Acinetobacter calcoaceticus/baumannii complex</taxon>
    </lineage>
</organism>
<dbReference type="PANTHER" id="PTHR38460:SF1">
    <property type="entry name" value="TAUTOMERASE YOLI-RELATED"/>
    <property type="match status" value="1"/>
</dbReference>
<dbReference type="Pfam" id="PF14552">
    <property type="entry name" value="Tautomerase_2"/>
    <property type="match status" value="1"/>
</dbReference>
<name>A0A0R0RLH0_ACIPI</name>
<proteinExistence type="predicted"/>
<dbReference type="EMBL" id="NGIR01000007">
    <property type="protein sequence ID" value="OTU30803.1"/>
    <property type="molecule type" value="Genomic_DNA"/>
</dbReference>
<dbReference type="InterPro" id="IPR037479">
    <property type="entry name" value="Tauto_MSAD"/>
</dbReference>
<dbReference type="Gene3D" id="3.30.429.10">
    <property type="entry name" value="Macrophage Migration Inhibitory Factor"/>
    <property type="match status" value="1"/>
</dbReference>
<comment type="caution">
    <text evidence="1">The sequence shown here is derived from an EMBL/GenBank/DDBJ whole genome shotgun (WGS) entry which is preliminary data.</text>
</comment>
<dbReference type="InterPro" id="IPR014347">
    <property type="entry name" value="Tautomerase/MIF_sf"/>
</dbReference>
<sequence length="129" mass="15131">MSQIKIYALDETIELHRDNLSKAIHQALVKELKYPEEKRFQRFIPLESKNFIYPADRSTSYIIIEISMFDGRTKETKKAFIKTLFENINNLCGIDSNDVEITIFETPKENWGIRGENADELQLNYKVNV</sequence>
<accession>A0A0R0RLH0</accession>